<protein>
    <submittedName>
        <fullName evidence="1">Uncharacterized protein</fullName>
    </submittedName>
</protein>
<evidence type="ECO:0000313" key="1">
    <source>
        <dbReference type="EMBL" id="VDN12311.1"/>
    </source>
</evidence>
<evidence type="ECO:0000313" key="2">
    <source>
        <dbReference type="Proteomes" id="UP000281553"/>
    </source>
</evidence>
<sequence>MVLLNFLQNPRSRHPTHLSKEEAAFGFRGASLQWNPSFVQREASDVADGMALVAGDGIYRETDKGHQEAGNEEDDGTALEGHFVAPQAGSPKKLNRQSRKLSDQCRGLDETIKLPSIRWLLSNRTAAMQPLT</sequence>
<dbReference type="AlphaFoldDB" id="A0A3P7M1W1"/>
<gene>
    <name evidence="1" type="ORF">DILT_LOCUS8142</name>
</gene>
<keyword evidence="2" id="KW-1185">Reference proteome</keyword>
<reference evidence="1 2" key="1">
    <citation type="submission" date="2018-11" db="EMBL/GenBank/DDBJ databases">
        <authorList>
            <consortium name="Pathogen Informatics"/>
        </authorList>
    </citation>
    <scope>NUCLEOTIDE SEQUENCE [LARGE SCALE GENOMIC DNA]</scope>
</reference>
<name>A0A3P7M1W1_DIBLA</name>
<accession>A0A3P7M1W1</accession>
<dbReference type="Proteomes" id="UP000281553">
    <property type="component" value="Unassembled WGS sequence"/>
</dbReference>
<organism evidence="1 2">
    <name type="scientific">Dibothriocephalus latus</name>
    <name type="common">Fish tapeworm</name>
    <name type="synonym">Diphyllobothrium latum</name>
    <dbReference type="NCBI Taxonomy" id="60516"/>
    <lineage>
        <taxon>Eukaryota</taxon>
        <taxon>Metazoa</taxon>
        <taxon>Spiralia</taxon>
        <taxon>Lophotrochozoa</taxon>
        <taxon>Platyhelminthes</taxon>
        <taxon>Cestoda</taxon>
        <taxon>Eucestoda</taxon>
        <taxon>Diphyllobothriidea</taxon>
        <taxon>Diphyllobothriidae</taxon>
        <taxon>Dibothriocephalus</taxon>
    </lineage>
</organism>
<dbReference type="EMBL" id="UYRU01053585">
    <property type="protein sequence ID" value="VDN12311.1"/>
    <property type="molecule type" value="Genomic_DNA"/>
</dbReference>
<proteinExistence type="predicted"/>